<name>A0A1J4KWR1_9EUKA</name>
<dbReference type="EMBL" id="MLAK01000421">
    <property type="protein sequence ID" value="OHT14148.1"/>
    <property type="molecule type" value="Genomic_DNA"/>
</dbReference>
<gene>
    <name evidence="1" type="ORF">TRFO_03188</name>
</gene>
<protein>
    <submittedName>
        <fullName evidence="1">Uncharacterized protein</fullName>
    </submittedName>
</protein>
<evidence type="ECO:0000313" key="1">
    <source>
        <dbReference type="EMBL" id="OHT14148.1"/>
    </source>
</evidence>
<proteinExistence type="predicted"/>
<dbReference type="VEuPathDB" id="TrichDB:TRFO_03188"/>
<dbReference type="GeneID" id="94825850"/>
<dbReference type="SUPFAM" id="SSF48371">
    <property type="entry name" value="ARM repeat"/>
    <property type="match status" value="1"/>
</dbReference>
<organism evidence="1 2">
    <name type="scientific">Tritrichomonas foetus</name>
    <dbReference type="NCBI Taxonomy" id="1144522"/>
    <lineage>
        <taxon>Eukaryota</taxon>
        <taxon>Metamonada</taxon>
        <taxon>Parabasalia</taxon>
        <taxon>Tritrichomonadida</taxon>
        <taxon>Tritrichomonadidae</taxon>
        <taxon>Tritrichomonas</taxon>
    </lineage>
</organism>
<sequence>MQKYIEREHNKEYDDSIKSKIEINNELNNCLINISICFKNGNPIRLLSQLNVLNNITTDHFFEPNYLYLSNEIPTILMQIAFDKHKRFSIKCVLTAMSIIENLTFDEIYGHFPFFNELDIMTSACLSLLSENPDIKIYSLKILINCAWIDNSNIQLILNTFPLEELLNILTNDSFPEQVERRIKYYTASLLYVLSMAQIKSFIPCFYAAADYILNLKIPQTDLFILWIVLNCVDSDPDTLNQFLSNPELMNLLQYCIEINQNYSRLKPAVLIIEKIFEKYPETSQNFDISPLLKFLYSSNNIFNNSVENENYVRKENCFENDDEFVDSVFKIFQNVAKIQFYPFFCDFSFLSICFQFFSVKCFAIKCSIAMFFCILLENSDISQIHLLIHAHITQMIMEMIEAENEIYTMILALVKLFECANIYDNETFNLFFSEFSTDTIDSINIFEFKDDNLHLFIDKLKLQFNEIVKGKNIE</sequence>
<comment type="caution">
    <text evidence="1">The sequence shown here is derived from an EMBL/GenBank/DDBJ whole genome shotgun (WGS) entry which is preliminary data.</text>
</comment>
<dbReference type="Proteomes" id="UP000179807">
    <property type="component" value="Unassembled WGS sequence"/>
</dbReference>
<evidence type="ECO:0000313" key="2">
    <source>
        <dbReference type="Proteomes" id="UP000179807"/>
    </source>
</evidence>
<dbReference type="RefSeq" id="XP_068367284.1">
    <property type="nucleotide sequence ID" value="XM_068491146.1"/>
</dbReference>
<dbReference type="InterPro" id="IPR011989">
    <property type="entry name" value="ARM-like"/>
</dbReference>
<dbReference type="AlphaFoldDB" id="A0A1J4KWR1"/>
<keyword evidence="2" id="KW-1185">Reference proteome</keyword>
<reference evidence="1" key="1">
    <citation type="submission" date="2016-10" db="EMBL/GenBank/DDBJ databases">
        <authorList>
            <person name="Benchimol M."/>
            <person name="Almeida L.G."/>
            <person name="Vasconcelos A.T."/>
            <person name="Perreira-Neves A."/>
            <person name="Rosa I.A."/>
            <person name="Tasca T."/>
            <person name="Bogo M.R."/>
            <person name="de Souza W."/>
        </authorList>
    </citation>
    <scope>NUCLEOTIDE SEQUENCE [LARGE SCALE GENOMIC DNA]</scope>
    <source>
        <strain evidence="1">K</strain>
    </source>
</reference>
<dbReference type="Gene3D" id="1.25.10.10">
    <property type="entry name" value="Leucine-rich Repeat Variant"/>
    <property type="match status" value="1"/>
</dbReference>
<accession>A0A1J4KWR1</accession>
<dbReference type="InterPro" id="IPR016024">
    <property type="entry name" value="ARM-type_fold"/>
</dbReference>